<comment type="caution">
    <text evidence="1">The sequence shown here is derived from an EMBL/GenBank/DDBJ whole genome shotgun (WGS) entry which is preliminary data.</text>
</comment>
<dbReference type="AlphaFoldDB" id="A0A8K0NYV4"/>
<dbReference type="GO" id="GO:0003676">
    <property type="term" value="F:nucleic acid binding"/>
    <property type="evidence" value="ECO:0007669"/>
    <property type="project" value="InterPro"/>
</dbReference>
<name>A0A8K0NYV4_LADFU</name>
<reference evidence="1" key="2">
    <citation type="submission" date="2017-10" db="EMBL/GenBank/DDBJ databases">
        <title>Ladona fulva Genome sequencing and assembly.</title>
        <authorList>
            <person name="Murali S."/>
            <person name="Richards S."/>
            <person name="Bandaranaike D."/>
            <person name="Bellair M."/>
            <person name="Blankenburg K."/>
            <person name="Chao H."/>
            <person name="Dinh H."/>
            <person name="Doddapaneni H."/>
            <person name="Dugan-Rocha S."/>
            <person name="Elkadiri S."/>
            <person name="Gnanaolivu R."/>
            <person name="Hernandez B."/>
            <person name="Skinner E."/>
            <person name="Javaid M."/>
            <person name="Lee S."/>
            <person name="Li M."/>
            <person name="Ming W."/>
            <person name="Munidasa M."/>
            <person name="Muniz J."/>
            <person name="Nguyen L."/>
            <person name="Hughes D."/>
            <person name="Osuji N."/>
            <person name="Pu L.-L."/>
            <person name="Puazo M."/>
            <person name="Qu C."/>
            <person name="Quiroz J."/>
            <person name="Raj R."/>
            <person name="Weissenberger G."/>
            <person name="Xin Y."/>
            <person name="Zou X."/>
            <person name="Han Y."/>
            <person name="Worley K."/>
            <person name="Muzny D."/>
            <person name="Gibbs R."/>
        </authorList>
    </citation>
    <scope>NUCLEOTIDE SEQUENCE</scope>
    <source>
        <strain evidence="1">Sampled in the wild</strain>
    </source>
</reference>
<proteinExistence type="predicted"/>
<dbReference type="InterPro" id="IPR036397">
    <property type="entry name" value="RNaseH_sf"/>
</dbReference>
<sequence>MGCVWPSSLLTSEYHLFPELKNHLGDRQFPNDEDLKNKVDCWVRNLAVEWCDTGLKKLLPRYKKFIEKEGDYLLQLCLKMKALLHWLKEHIIGIIRSLLFLISIWIILVHEAQQHGDAPSYIADVISILPEGKEWAIVATGDWMWAVVASTFFLQLIVVLVSTLRNAPYSIALDTICCLLWIGQQIILSACPTVDHQCELMLRNSTWSLTLDFRGFMEILCYVTLFCETIAMATAGIPSTKAKCTCGQVRRRDQPRVSTSISGNECDLKKGNPFSTKARMKNSFMGTSGNKLETLKAMPFEDEDELGIGSLSLGPAEHNVKEQTVQTPCRKPVIHPARLNIKNIVQSSWVAGGYWQVPSTNWFPMAYHHYQVPFHNTFSYPHSRSSSQSSGFFTSGSASSSVCGDHPESVFMASDSPFRKHPYYANIFPSNLSSFSYYPKNPGFSSPCW</sequence>
<dbReference type="OrthoDB" id="5966927at2759"/>
<gene>
    <name evidence="1" type="ORF">J437_LFUL002853</name>
</gene>
<dbReference type="EMBL" id="KZ308297">
    <property type="protein sequence ID" value="KAG8226807.1"/>
    <property type="molecule type" value="Genomic_DNA"/>
</dbReference>
<dbReference type="Gene3D" id="3.30.420.10">
    <property type="entry name" value="Ribonuclease H-like superfamily/Ribonuclease H"/>
    <property type="match status" value="1"/>
</dbReference>
<accession>A0A8K0NYV4</accession>
<evidence type="ECO:0000313" key="2">
    <source>
        <dbReference type="Proteomes" id="UP000792457"/>
    </source>
</evidence>
<organism evidence="1 2">
    <name type="scientific">Ladona fulva</name>
    <name type="common">Scarce chaser dragonfly</name>
    <name type="synonym">Libellula fulva</name>
    <dbReference type="NCBI Taxonomy" id="123851"/>
    <lineage>
        <taxon>Eukaryota</taxon>
        <taxon>Metazoa</taxon>
        <taxon>Ecdysozoa</taxon>
        <taxon>Arthropoda</taxon>
        <taxon>Hexapoda</taxon>
        <taxon>Insecta</taxon>
        <taxon>Pterygota</taxon>
        <taxon>Palaeoptera</taxon>
        <taxon>Odonata</taxon>
        <taxon>Epiprocta</taxon>
        <taxon>Anisoptera</taxon>
        <taxon>Libelluloidea</taxon>
        <taxon>Libellulidae</taxon>
        <taxon>Ladona</taxon>
    </lineage>
</organism>
<dbReference type="Proteomes" id="UP000792457">
    <property type="component" value="Unassembled WGS sequence"/>
</dbReference>
<reference evidence="1" key="1">
    <citation type="submission" date="2013-04" db="EMBL/GenBank/DDBJ databases">
        <authorList>
            <person name="Qu J."/>
            <person name="Murali S.C."/>
            <person name="Bandaranaike D."/>
            <person name="Bellair M."/>
            <person name="Blankenburg K."/>
            <person name="Chao H."/>
            <person name="Dinh H."/>
            <person name="Doddapaneni H."/>
            <person name="Downs B."/>
            <person name="Dugan-Rocha S."/>
            <person name="Elkadiri S."/>
            <person name="Gnanaolivu R.D."/>
            <person name="Hernandez B."/>
            <person name="Javaid M."/>
            <person name="Jayaseelan J.C."/>
            <person name="Lee S."/>
            <person name="Li M."/>
            <person name="Ming W."/>
            <person name="Munidasa M."/>
            <person name="Muniz J."/>
            <person name="Nguyen L."/>
            <person name="Ongeri F."/>
            <person name="Osuji N."/>
            <person name="Pu L.-L."/>
            <person name="Puazo M."/>
            <person name="Qu C."/>
            <person name="Quiroz J."/>
            <person name="Raj R."/>
            <person name="Weissenberger G."/>
            <person name="Xin Y."/>
            <person name="Zou X."/>
            <person name="Han Y."/>
            <person name="Richards S."/>
            <person name="Worley K."/>
            <person name="Muzny D."/>
            <person name="Gibbs R."/>
        </authorList>
    </citation>
    <scope>NUCLEOTIDE SEQUENCE</scope>
    <source>
        <strain evidence="1">Sampled in the wild</strain>
    </source>
</reference>
<keyword evidence="2" id="KW-1185">Reference proteome</keyword>
<protein>
    <submittedName>
        <fullName evidence="1">Uncharacterized protein</fullName>
    </submittedName>
</protein>
<evidence type="ECO:0000313" key="1">
    <source>
        <dbReference type="EMBL" id="KAG8226807.1"/>
    </source>
</evidence>